<keyword evidence="3" id="KW-1185">Reference proteome</keyword>
<feature type="region of interest" description="Disordered" evidence="1">
    <location>
        <begin position="1"/>
        <end position="28"/>
    </location>
</feature>
<evidence type="ECO:0000313" key="3">
    <source>
        <dbReference type="Proteomes" id="UP000824120"/>
    </source>
</evidence>
<comment type="caution">
    <text evidence="2">The sequence shown here is derived from an EMBL/GenBank/DDBJ whole genome shotgun (WGS) entry which is preliminary data.</text>
</comment>
<dbReference type="OrthoDB" id="1937528at2759"/>
<proteinExistence type="predicted"/>
<evidence type="ECO:0000256" key="1">
    <source>
        <dbReference type="SAM" id="MobiDB-lite"/>
    </source>
</evidence>
<dbReference type="AlphaFoldDB" id="A0A9J5WBS8"/>
<gene>
    <name evidence="2" type="ORF">H5410_062270</name>
</gene>
<name>A0A9J5WBS8_SOLCO</name>
<reference evidence="2 3" key="1">
    <citation type="submission" date="2020-09" db="EMBL/GenBank/DDBJ databases">
        <title>De no assembly of potato wild relative species, Solanum commersonii.</title>
        <authorList>
            <person name="Cho K."/>
        </authorList>
    </citation>
    <scope>NUCLEOTIDE SEQUENCE [LARGE SCALE GENOMIC DNA]</scope>
    <source>
        <strain evidence="2">LZ3.2</strain>
        <tissue evidence="2">Leaf</tissue>
    </source>
</reference>
<accession>A0A9J5WBS8</accession>
<protein>
    <submittedName>
        <fullName evidence="2">Uncharacterized protein</fullName>
    </submittedName>
</protein>
<organism evidence="2 3">
    <name type="scientific">Solanum commersonii</name>
    <name type="common">Commerson's wild potato</name>
    <name type="synonym">Commerson's nightshade</name>
    <dbReference type="NCBI Taxonomy" id="4109"/>
    <lineage>
        <taxon>Eukaryota</taxon>
        <taxon>Viridiplantae</taxon>
        <taxon>Streptophyta</taxon>
        <taxon>Embryophyta</taxon>
        <taxon>Tracheophyta</taxon>
        <taxon>Spermatophyta</taxon>
        <taxon>Magnoliopsida</taxon>
        <taxon>eudicotyledons</taxon>
        <taxon>Gunneridae</taxon>
        <taxon>Pentapetalae</taxon>
        <taxon>asterids</taxon>
        <taxon>lamiids</taxon>
        <taxon>Solanales</taxon>
        <taxon>Solanaceae</taxon>
        <taxon>Solanoideae</taxon>
        <taxon>Solaneae</taxon>
        <taxon>Solanum</taxon>
    </lineage>
</organism>
<sequence>MEGEDTRKGPDLIEKDDEVLQHRKDTKEDEDIEYNIQQISKAGDLSPRHTNSLKYGARKVYARCTALERLELWEELEELARSEHYSWVVGGILVNQEFQDILPTSKVHHLIRQGSDHASLQMICNSAEGPTIKHFRFLNFWSKHKHFKKIVEDNWCVDFIGNPFVEFQEKLKKIKKGLSSIEKKCLWRCISANSHHRRCDKKTMVTDFAMLEYIPKCLTEEENEVLIYHVLQSMSIYLLSAMNPTKKVMEQIHQIFAKFFWGRVGGVKGKYRVAWEDMCLPKEEGGIGFRRIQDINKALFTKLWWNFRISTNSLWAEYMWNKQGALYFTEGDTAQEEELEVKDFIRNKDWDVDKLRSVIYEEMVHHITTNFKARSRAVGSDKA</sequence>
<dbReference type="Proteomes" id="UP000824120">
    <property type="component" value="Chromosome 12"/>
</dbReference>
<dbReference type="EMBL" id="JACXVP010000012">
    <property type="protein sequence ID" value="KAG5572504.1"/>
    <property type="molecule type" value="Genomic_DNA"/>
</dbReference>
<dbReference type="PANTHER" id="PTHR33116">
    <property type="entry name" value="REVERSE TRANSCRIPTASE ZINC-BINDING DOMAIN-CONTAINING PROTEIN-RELATED-RELATED"/>
    <property type="match status" value="1"/>
</dbReference>
<evidence type="ECO:0000313" key="2">
    <source>
        <dbReference type="EMBL" id="KAG5572504.1"/>
    </source>
</evidence>
<feature type="compositionally biased region" description="Basic and acidic residues" evidence="1">
    <location>
        <begin position="1"/>
        <end position="27"/>
    </location>
</feature>
<dbReference type="PANTHER" id="PTHR33116:SF67">
    <property type="entry name" value="REVERSE TRANSCRIPTASE"/>
    <property type="match status" value="1"/>
</dbReference>